<name>A0AAU6W219_9CAUD</name>
<feature type="region of interest" description="Disordered" evidence="1">
    <location>
        <begin position="62"/>
        <end position="83"/>
    </location>
</feature>
<organism evidence="2">
    <name type="scientific">Pseudomonas phage Nican01</name>
    <dbReference type="NCBI Taxonomy" id="3138540"/>
    <lineage>
        <taxon>Viruses</taxon>
        <taxon>Duplodnaviria</taxon>
        <taxon>Heunggongvirae</taxon>
        <taxon>Uroviricota</taxon>
        <taxon>Caudoviricetes</taxon>
        <taxon>Nickievirus</taxon>
    </lineage>
</organism>
<feature type="compositionally biased region" description="Polar residues" evidence="1">
    <location>
        <begin position="73"/>
        <end position="83"/>
    </location>
</feature>
<dbReference type="EMBL" id="PP179318">
    <property type="protein sequence ID" value="XAI70154.1"/>
    <property type="molecule type" value="Genomic_DNA"/>
</dbReference>
<protein>
    <submittedName>
        <fullName evidence="2">Uncharacterized protein</fullName>
    </submittedName>
</protein>
<gene>
    <name evidence="2" type="ORF">Nican01_00141</name>
</gene>
<reference evidence="2" key="1">
    <citation type="journal article" date="2024" name="J. Gen. Virol.">
        <title>Novel phages of Pseudomonas syringae unveil numerous potential auxiliary metabolic genes.</title>
        <authorList>
            <person name="Feltin C."/>
            <person name="Garneau J.R."/>
            <person name="Morris C.E."/>
            <person name="Berard A."/>
            <person name="Torres-Barcelo C."/>
        </authorList>
    </citation>
    <scope>NUCLEOTIDE SEQUENCE</scope>
</reference>
<accession>A0AAU6W219</accession>
<proteinExistence type="predicted"/>
<evidence type="ECO:0000313" key="2">
    <source>
        <dbReference type="EMBL" id="XAI70154.1"/>
    </source>
</evidence>
<sequence length="83" mass="9664">MLEEKERLEQMVEFEVAGLRTHVLKPRDCYRWENDESKWIFSKTEQLFQLWLAGGAYMRSKLQPFNTGKPENGPQSDATASAL</sequence>
<evidence type="ECO:0000256" key="1">
    <source>
        <dbReference type="SAM" id="MobiDB-lite"/>
    </source>
</evidence>